<comment type="caution">
    <text evidence="14">The sequence shown here is derived from an EMBL/GenBank/DDBJ whole genome shotgun (WGS) entry which is preliminary data.</text>
</comment>
<evidence type="ECO:0000256" key="8">
    <source>
        <dbReference type="ARBA" id="ARBA00023014"/>
    </source>
</evidence>
<gene>
    <name evidence="14" type="primary">moaA</name>
    <name evidence="14" type="ORF">FcAc13_09605</name>
</gene>
<dbReference type="PROSITE" id="PS01305">
    <property type="entry name" value="MOAA_NIFB_PQQE"/>
    <property type="match status" value="1"/>
</dbReference>
<organism evidence="14 15">
    <name type="scientific">Frischella japonica</name>
    <dbReference type="NCBI Taxonomy" id="2741544"/>
    <lineage>
        <taxon>Bacteria</taxon>
        <taxon>Pseudomonadati</taxon>
        <taxon>Pseudomonadota</taxon>
        <taxon>Gammaproteobacteria</taxon>
        <taxon>Orbales</taxon>
        <taxon>Orbaceae</taxon>
        <taxon>Frischella</taxon>
    </lineage>
</organism>
<dbReference type="Pfam" id="PF04055">
    <property type="entry name" value="Radical_SAM"/>
    <property type="match status" value="1"/>
</dbReference>
<keyword evidence="8" id="KW-0411">Iron-sulfur</keyword>
<evidence type="ECO:0000313" key="15">
    <source>
        <dbReference type="Proteomes" id="UP000651208"/>
    </source>
</evidence>
<evidence type="ECO:0000313" key="14">
    <source>
        <dbReference type="EMBL" id="MBC9131561.1"/>
    </source>
</evidence>
<dbReference type="SFLD" id="SFLDG01383">
    <property type="entry name" value="cyclic_pyranopterin_phosphate"/>
    <property type="match status" value="1"/>
</dbReference>
<dbReference type="InterPro" id="IPR007197">
    <property type="entry name" value="rSAM"/>
</dbReference>
<dbReference type="Proteomes" id="UP000651208">
    <property type="component" value="Unassembled WGS sequence"/>
</dbReference>
<dbReference type="SFLD" id="SFLDS00029">
    <property type="entry name" value="Radical_SAM"/>
    <property type="match status" value="1"/>
</dbReference>
<keyword evidence="11" id="KW-0456">Lyase</keyword>
<dbReference type="RefSeq" id="WP_187756007.1">
    <property type="nucleotide sequence ID" value="NZ_JABURY010000019.1"/>
</dbReference>
<evidence type="ECO:0000256" key="4">
    <source>
        <dbReference type="ARBA" id="ARBA00022691"/>
    </source>
</evidence>
<keyword evidence="7" id="KW-0408">Iron</keyword>
<dbReference type="EMBL" id="JABURY010000019">
    <property type="protein sequence ID" value="MBC9131561.1"/>
    <property type="molecule type" value="Genomic_DNA"/>
</dbReference>
<keyword evidence="15" id="KW-1185">Reference proteome</keyword>
<dbReference type="SUPFAM" id="SSF102114">
    <property type="entry name" value="Radical SAM enzymes"/>
    <property type="match status" value="1"/>
</dbReference>
<name>A0ABR7QZC2_9GAMM</name>
<dbReference type="SMART" id="SM00729">
    <property type="entry name" value="Elp3"/>
    <property type="match status" value="1"/>
</dbReference>
<dbReference type="CDD" id="cd21117">
    <property type="entry name" value="Twitch_MoaA"/>
    <property type="match status" value="1"/>
</dbReference>
<dbReference type="Gene3D" id="3.20.20.70">
    <property type="entry name" value="Aldolase class I"/>
    <property type="match status" value="1"/>
</dbReference>
<accession>A0ABR7QZC2</accession>
<evidence type="ECO:0000256" key="1">
    <source>
        <dbReference type="ARBA" id="ARBA00001966"/>
    </source>
</evidence>
<protein>
    <recommendedName>
        <fullName evidence="2">GTP 3',8-cyclase</fullName>
        <ecNumber evidence="2">4.1.99.22</ecNumber>
    </recommendedName>
</protein>
<keyword evidence="3" id="KW-0004">4Fe-4S</keyword>
<keyword evidence="10" id="KW-0501">Molybdenum cofactor biosynthesis</keyword>
<dbReference type="InterPro" id="IPR000385">
    <property type="entry name" value="MoaA_NifB_PqqE_Fe-S-bd_CS"/>
</dbReference>
<dbReference type="InterPro" id="IPR013785">
    <property type="entry name" value="Aldolase_TIM"/>
</dbReference>
<reference evidence="14 15" key="1">
    <citation type="submission" date="2020-06" db="EMBL/GenBank/DDBJ databases">
        <title>Frischella cerana isolated from Apis cerana gut homogenate.</title>
        <authorList>
            <person name="Wolter L.A."/>
            <person name="Suenami S."/>
            <person name="Miyazaki R."/>
        </authorList>
    </citation>
    <scope>NUCLEOTIDE SEQUENCE [LARGE SCALE GENOMIC DNA]</scope>
    <source>
        <strain evidence="14 15">Ac13</strain>
    </source>
</reference>
<dbReference type="InterPro" id="IPR040064">
    <property type="entry name" value="MoaA-like"/>
</dbReference>
<feature type="domain" description="Radical SAM core" evidence="13">
    <location>
        <begin position="13"/>
        <end position="236"/>
    </location>
</feature>
<evidence type="ECO:0000259" key="13">
    <source>
        <dbReference type="PROSITE" id="PS51918"/>
    </source>
</evidence>
<dbReference type="PANTHER" id="PTHR22960:SF28">
    <property type="entry name" value="GTP 3',8-CYCLASE"/>
    <property type="match status" value="1"/>
</dbReference>
<dbReference type="EC" id="4.1.99.22" evidence="2"/>
<dbReference type="PROSITE" id="PS51918">
    <property type="entry name" value="RADICAL_SAM"/>
    <property type="match status" value="1"/>
</dbReference>
<dbReference type="CDD" id="cd01335">
    <property type="entry name" value="Radical_SAM"/>
    <property type="match status" value="1"/>
</dbReference>
<evidence type="ECO:0000256" key="3">
    <source>
        <dbReference type="ARBA" id="ARBA00022485"/>
    </source>
</evidence>
<evidence type="ECO:0000256" key="6">
    <source>
        <dbReference type="ARBA" id="ARBA00022741"/>
    </source>
</evidence>
<dbReference type="SFLD" id="SFLDG01386">
    <property type="entry name" value="main_SPASM_domain-containing"/>
    <property type="match status" value="1"/>
</dbReference>
<evidence type="ECO:0000256" key="9">
    <source>
        <dbReference type="ARBA" id="ARBA00023134"/>
    </source>
</evidence>
<dbReference type="InterPro" id="IPR006638">
    <property type="entry name" value="Elp3/MiaA/NifB-like_rSAM"/>
</dbReference>
<evidence type="ECO:0000256" key="7">
    <source>
        <dbReference type="ARBA" id="ARBA00023004"/>
    </source>
</evidence>
<evidence type="ECO:0000256" key="10">
    <source>
        <dbReference type="ARBA" id="ARBA00023150"/>
    </source>
</evidence>
<comment type="cofactor">
    <cofactor evidence="1">
        <name>[4Fe-4S] cluster</name>
        <dbReference type="ChEBI" id="CHEBI:49883"/>
    </cofactor>
</comment>
<evidence type="ECO:0000256" key="2">
    <source>
        <dbReference type="ARBA" id="ARBA00012167"/>
    </source>
</evidence>
<evidence type="ECO:0000256" key="11">
    <source>
        <dbReference type="ARBA" id="ARBA00023239"/>
    </source>
</evidence>
<comment type="catalytic activity">
    <reaction evidence="12">
        <text>GTP + AH2 + S-adenosyl-L-methionine = (8S)-3',8-cyclo-7,8-dihydroguanosine 5'-triphosphate + 5'-deoxyadenosine + L-methionine + A + H(+)</text>
        <dbReference type="Rhea" id="RHEA:49576"/>
        <dbReference type="ChEBI" id="CHEBI:13193"/>
        <dbReference type="ChEBI" id="CHEBI:15378"/>
        <dbReference type="ChEBI" id="CHEBI:17319"/>
        <dbReference type="ChEBI" id="CHEBI:17499"/>
        <dbReference type="ChEBI" id="CHEBI:37565"/>
        <dbReference type="ChEBI" id="CHEBI:57844"/>
        <dbReference type="ChEBI" id="CHEBI:59789"/>
        <dbReference type="ChEBI" id="CHEBI:131766"/>
        <dbReference type="EC" id="4.1.99.22"/>
    </reaction>
</comment>
<evidence type="ECO:0000256" key="12">
    <source>
        <dbReference type="ARBA" id="ARBA00048697"/>
    </source>
</evidence>
<keyword evidence="9" id="KW-0342">GTP-binding</keyword>
<keyword evidence="6" id="KW-0547">Nucleotide-binding</keyword>
<dbReference type="InterPro" id="IPR058240">
    <property type="entry name" value="rSAM_sf"/>
</dbReference>
<dbReference type="PANTHER" id="PTHR22960">
    <property type="entry name" value="MOLYBDOPTERIN COFACTOR SYNTHESIS PROTEIN A"/>
    <property type="match status" value="1"/>
</dbReference>
<dbReference type="SFLD" id="SFLDG01067">
    <property type="entry name" value="SPASM/twitch_domain_containing"/>
    <property type="match status" value="1"/>
</dbReference>
<evidence type="ECO:0000256" key="5">
    <source>
        <dbReference type="ARBA" id="ARBA00022723"/>
    </source>
</evidence>
<dbReference type="InterPro" id="IPR050105">
    <property type="entry name" value="MoCo_biosynth_MoaA/MoaC"/>
</dbReference>
<keyword evidence="4" id="KW-0949">S-adenosyl-L-methionine</keyword>
<dbReference type="InterPro" id="IPR010505">
    <property type="entry name" value="MoaA_twitch"/>
</dbReference>
<sequence length="331" mass="37826">MQNSLVDSLLVDNYQRRFEYIRLSITELCNFRCQYCLPNGYQSHHSQQFLTYNEINQLIKTFGELGVKKIRLTGGEPTLRRDLTQIIELIAKYPMIKDVALTTNGYRLNERIVEWHNAGLTSLNVSIDSFVPQLFQLITGENKLHSILDGVEKSLANGMTKVKINTVLMKGLNDNLSTHLQWIKHRPVELRYIELMETNSSASHFSRYYVSGASIEQQLIQQGWQLQLKQFLAGPAKVYCHDDYQGKIGLIMPYSKDFCQSCNRLRISATGKLHYCLFGAAAIDLRDLLQDHAQSALLKQRILTTLKIKPPTHYLHQHNAGMIQTLSIIGG</sequence>
<proteinExistence type="predicted"/>
<dbReference type="Pfam" id="PF06463">
    <property type="entry name" value="Mob_synth_C"/>
    <property type="match status" value="1"/>
</dbReference>
<dbReference type="InterPro" id="IPR013483">
    <property type="entry name" value="MoaA"/>
</dbReference>
<keyword evidence="5" id="KW-0479">Metal-binding</keyword>
<dbReference type="NCBIfam" id="TIGR02666">
    <property type="entry name" value="moaA"/>
    <property type="match status" value="1"/>
</dbReference>